<dbReference type="eggNOG" id="COG2086">
    <property type="taxonomic scope" value="Bacteria"/>
</dbReference>
<organism evidence="1 2">
    <name type="scientific">Halomonas huangheensis</name>
    <dbReference type="NCBI Taxonomy" id="1178482"/>
    <lineage>
        <taxon>Bacteria</taxon>
        <taxon>Pseudomonadati</taxon>
        <taxon>Pseudomonadota</taxon>
        <taxon>Gammaproteobacteria</taxon>
        <taxon>Oceanospirillales</taxon>
        <taxon>Halomonadaceae</taxon>
        <taxon>Halomonas</taxon>
    </lineage>
</organism>
<reference evidence="1 2" key="1">
    <citation type="submission" date="2013-08" db="EMBL/GenBank/DDBJ databases">
        <title>draft genome of Halomonas huanghegensis, strain BJGMM-B45T.</title>
        <authorList>
            <person name="Miao C."/>
            <person name="Wan Y."/>
            <person name="Jin W."/>
        </authorList>
    </citation>
    <scope>NUCLEOTIDE SEQUENCE [LARGE SCALE GENOMIC DNA]</scope>
    <source>
        <strain evidence="1 2">BJGMM-B45</strain>
    </source>
</reference>
<accession>W1N8B7</accession>
<keyword evidence="2" id="KW-1185">Reference proteome</keyword>
<dbReference type="SUPFAM" id="SSF52402">
    <property type="entry name" value="Adenine nucleotide alpha hydrolases-like"/>
    <property type="match status" value="1"/>
</dbReference>
<gene>
    <name evidence="1" type="ORF">BJB45_11570</name>
</gene>
<name>W1N8B7_9GAMM</name>
<dbReference type="AlphaFoldDB" id="W1N8B7"/>
<dbReference type="PATRIC" id="fig|1178482.3.peg.1477"/>
<proteinExistence type="predicted"/>
<protein>
    <submittedName>
        <fullName evidence="1">Uncharacterized protein</fullName>
    </submittedName>
</protein>
<dbReference type="KEGG" id="hhu:AR456_15495"/>
<dbReference type="RefSeq" id="WP_021818432.1">
    <property type="nucleotide sequence ID" value="NZ_AVBC01000020.1"/>
</dbReference>
<evidence type="ECO:0000313" key="2">
    <source>
        <dbReference type="Proteomes" id="UP000019113"/>
    </source>
</evidence>
<dbReference type="Gene3D" id="3.40.50.620">
    <property type="entry name" value="HUPs"/>
    <property type="match status" value="1"/>
</dbReference>
<comment type="caution">
    <text evidence="1">The sequence shown here is derived from an EMBL/GenBank/DDBJ whole genome shotgun (WGS) entry which is preliminary data.</text>
</comment>
<dbReference type="STRING" id="1178482.AR456_15495"/>
<dbReference type="InterPro" id="IPR014729">
    <property type="entry name" value="Rossmann-like_a/b/a_fold"/>
</dbReference>
<dbReference type="Proteomes" id="UP000019113">
    <property type="component" value="Unassembled WGS sequence"/>
</dbReference>
<evidence type="ECO:0000313" key="1">
    <source>
        <dbReference type="EMBL" id="ERL51797.1"/>
    </source>
</evidence>
<sequence>MSLDERSAGDSAKGALRVDVLVSVGRHGLTERARRADLDARALELALGLGEGGRQLILEACHAGCDNSETEGALRDYLGMGLNALNWIQTESSTDVLPLLRDYLRQHDVSSGPRLVLCGMRAEEGEGSGLVPVALAHELGWASVPGVVAVESIKREADHWYAQLLQALPRGQRRRLKVRLPAVLSVDVAAPTPRQSAFGPARRGRLERLEPVGELQPDANLLEWPLMPARPRPKRLKIVTASNARDRFKAAAAKADSGGGKLLKDVTPQQGAEAILALLREEGVWRGGSSRSQ</sequence>
<dbReference type="EMBL" id="AVBC01000020">
    <property type="protein sequence ID" value="ERL51797.1"/>
    <property type="molecule type" value="Genomic_DNA"/>
</dbReference>
<dbReference type="OrthoDB" id="5598152at2"/>